<dbReference type="GO" id="GO:0097157">
    <property type="term" value="F:pre-mRNA intronic binding"/>
    <property type="evidence" value="ECO:0007669"/>
    <property type="project" value="EnsemblFungi"/>
</dbReference>
<dbReference type="Proteomes" id="UP000187013">
    <property type="component" value="Unassembled WGS sequence"/>
</dbReference>
<sequence length="261" mass="30831">MASKDALKRVLSHLKEGKILGIANSWNEKSSASIWRPDVIKSTALKYRSYNPSLTRDDFKNLEPNVLFNSKPINGTDFELIKCRDPKFFQFKDQYVLLFENHDSMVKYMQNTSSSRINHVRVKFTPLRMGDMIGINYMNYVHNLLAAYDSSETYFDMIKRKREPIGDIDLQDLTQIAQPFEEKSALIWDLPLETKPIHVMDRFWFYDIKHCFKLYWDHTTGRTLYYVAFNEAQDCTKFRRNLHGCKLDDLPRKLLIHQLKG</sequence>
<gene>
    <name evidence="1" type="ORF">ZYGR_0H04920</name>
</gene>
<dbReference type="GO" id="GO:0048027">
    <property type="term" value="F:mRNA 5'-UTR binding"/>
    <property type="evidence" value="ECO:0007669"/>
    <property type="project" value="EnsemblFungi"/>
</dbReference>
<dbReference type="GO" id="GO:0000372">
    <property type="term" value="P:Group I intron splicing"/>
    <property type="evidence" value="ECO:0007669"/>
    <property type="project" value="EnsemblFungi"/>
</dbReference>
<dbReference type="OrthoDB" id="4062764at2759"/>
<dbReference type="GO" id="GO:0070131">
    <property type="term" value="P:positive regulation of mitochondrial translation"/>
    <property type="evidence" value="ECO:0007669"/>
    <property type="project" value="EnsemblFungi"/>
</dbReference>
<dbReference type="GO" id="GO:0045182">
    <property type="term" value="F:translation regulator activity"/>
    <property type="evidence" value="ECO:0007669"/>
    <property type="project" value="EnsemblFungi"/>
</dbReference>
<dbReference type="AlphaFoldDB" id="A0A1Q2ZVU6"/>
<dbReference type="GO" id="GO:0005759">
    <property type="term" value="C:mitochondrial matrix"/>
    <property type="evidence" value="ECO:0007669"/>
    <property type="project" value="EnsemblFungi"/>
</dbReference>
<evidence type="ECO:0000313" key="2">
    <source>
        <dbReference type="Proteomes" id="UP000187013"/>
    </source>
</evidence>
<organism evidence="1 2">
    <name type="scientific">Zygosaccharomyces rouxii</name>
    <dbReference type="NCBI Taxonomy" id="4956"/>
    <lineage>
        <taxon>Eukaryota</taxon>
        <taxon>Fungi</taxon>
        <taxon>Dikarya</taxon>
        <taxon>Ascomycota</taxon>
        <taxon>Saccharomycotina</taxon>
        <taxon>Saccharomycetes</taxon>
        <taxon>Saccharomycetales</taxon>
        <taxon>Saccharomycetaceae</taxon>
        <taxon>Zygosaccharomyces</taxon>
    </lineage>
</organism>
<dbReference type="GO" id="GO:0005743">
    <property type="term" value="C:mitochondrial inner membrane"/>
    <property type="evidence" value="ECO:0007669"/>
    <property type="project" value="EnsemblFungi"/>
</dbReference>
<proteinExistence type="predicted"/>
<dbReference type="OMA" id="KHCFKLY"/>
<comment type="caution">
    <text evidence="1">The sequence shown here is derived from an EMBL/GenBank/DDBJ whole genome shotgun (WGS) entry which is preliminary data.</text>
</comment>
<accession>A0A1Q2ZVU6</accession>
<evidence type="ECO:0000313" key="1">
    <source>
        <dbReference type="EMBL" id="GAV47646.1"/>
    </source>
</evidence>
<evidence type="ECO:0008006" key="3">
    <source>
        <dbReference type="Google" id="ProtNLM"/>
    </source>
</evidence>
<dbReference type="EMBL" id="BDGX01000008">
    <property type="protein sequence ID" value="GAV47646.1"/>
    <property type="molecule type" value="Genomic_DNA"/>
</dbReference>
<dbReference type="eggNOG" id="ENOG502RR5W">
    <property type="taxonomic scope" value="Eukaryota"/>
</dbReference>
<name>A0A1Q2ZVU6_ZYGRO</name>
<protein>
    <recommendedName>
        <fullName evidence="3">Protein PET54</fullName>
    </recommendedName>
</protein>
<dbReference type="GO" id="GO:0090615">
    <property type="term" value="P:mitochondrial mRNA processing"/>
    <property type="evidence" value="ECO:0007669"/>
    <property type="project" value="EnsemblFungi"/>
</dbReference>
<reference evidence="1 2" key="1">
    <citation type="submission" date="2016-08" db="EMBL/GenBank/DDBJ databases">
        <title>Draft genome sequence of allopolyploid Zygosaccharomyces rouxii.</title>
        <authorList>
            <person name="Watanabe J."/>
            <person name="Uehara K."/>
            <person name="Mogi Y."/>
            <person name="Tsukioka Y."/>
        </authorList>
    </citation>
    <scope>NUCLEOTIDE SEQUENCE [LARGE SCALE GENOMIC DNA]</scope>
    <source>
        <strain evidence="1 2">NBRC 110957</strain>
    </source>
</reference>